<evidence type="ECO:0000256" key="1">
    <source>
        <dbReference type="ARBA" id="ARBA00004651"/>
    </source>
</evidence>
<evidence type="ECO:0000256" key="4">
    <source>
        <dbReference type="ARBA" id="ARBA00022692"/>
    </source>
</evidence>
<evidence type="ECO:0000313" key="9">
    <source>
        <dbReference type="EMBL" id="EMY34421.1"/>
    </source>
</evidence>
<keyword evidence="6 7" id="KW-0472">Membrane</keyword>
<dbReference type="Pfam" id="PF09335">
    <property type="entry name" value="VTT_dom"/>
    <property type="match status" value="1"/>
</dbReference>
<comment type="similarity">
    <text evidence="2">Belongs to the DedA family.</text>
</comment>
<feature type="transmembrane region" description="Helical" evidence="7">
    <location>
        <begin position="54"/>
        <end position="76"/>
    </location>
</feature>
<dbReference type="Proteomes" id="UP000010729">
    <property type="component" value="Unassembled WGS sequence"/>
</dbReference>
<comment type="subcellular location">
    <subcellularLocation>
        <location evidence="1">Cell membrane</location>
        <topology evidence="1">Multi-pass membrane protein</topology>
    </subcellularLocation>
</comment>
<evidence type="ECO:0000256" key="3">
    <source>
        <dbReference type="ARBA" id="ARBA00022475"/>
    </source>
</evidence>
<name>N1UVI9_9MICC</name>
<protein>
    <submittedName>
        <fullName evidence="9">Membrane protein DedA family</fullName>
    </submittedName>
</protein>
<accession>N1UVI9</accession>
<dbReference type="AlphaFoldDB" id="N1UVI9"/>
<keyword evidence="10" id="KW-1185">Reference proteome</keyword>
<evidence type="ECO:0000313" key="10">
    <source>
        <dbReference type="Proteomes" id="UP000010729"/>
    </source>
</evidence>
<dbReference type="PANTHER" id="PTHR42709:SF6">
    <property type="entry name" value="UNDECAPRENYL PHOSPHATE TRANSPORTER A"/>
    <property type="match status" value="1"/>
</dbReference>
<organism evidence="9 10">
    <name type="scientific">Arthrobacter crystallopoietes BAB-32</name>
    <dbReference type="NCBI Taxonomy" id="1246476"/>
    <lineage>
        <taxon>Bacteria</taxon>
        <taxon>Bacillati</taxon>
        <taxon>Actinomycetota</taxon>
        <taxon>Actinomycetes</taxon>
        <taxon>Micrococcales</taxon>
        <taxon>Micrococcaceae</taxon>
        <taxon>Crystallibacter</taxon>
    </lineage>
</organism>
<feature type="transmembrane region" description="Helical" evidence="7">
    <location>
        <begin position="138"/>
        <end position="158"/>
    </location>
</feature>
<dbReference type="RefSeq" id="WP_005268786.1">
    <property type="nucleotide sequence ID" value="NZ_ANPE02000114.1"/>
</dbReference>
<proteinExistence type="inferred from homology"/>
<dbReference type="GO" id="GO:0005886">
    <property type="term" value="C:plasma membrane"/>
    <property type="evidence" value="ECO:0007669"/>
    <property type="project" value="UniProtKB-SubCell"/>
</dbReference>
<dbReference type="InterPro" id="IPR032816">
    <property type="entry name" value="VTT_dom"/>
</dbReference>
<evidence type="ECO:0000256" key="5">
    <source>
        <dbReference type="ARBA" id="ARBA00022989"/>
    </source>
</evidence>
<evidence type="ECO:0000256" key="6">
    <source>
        <dbReference type="ARBA" id="ARBA00023136"/>
    </source>
</evidence>
<evidence type="ECO:0000256" key="7">
    <source>
        <dbReference type="SAM" id="Phobius"/>
    </source>
</evidence>
<sequence length="207" mass="22177">MDELGEFLRNLDSVWIYPAGALSVALSAVLPPAPSTTLFVALGSLSVSSDQLNPFLLAASMFAGAMAGDLATFLLVRHFRINERNFFSGPRWQAAFRSAGLKLRGRGLPIVLTSRFIPLGRLSLNVAAAVARQPLRSFAAHSALAALLWSTYAVGVGALSGSWPELSTEFAVLLAIAVSLVLGRLINYALAWWENRGQLEDANRHAG</sequence>
<keyword evidence="5 7" id="KW-1133">Transmembrane helix</keyword>
<dbReference type="PANTHER" id="PTHR42709">
    <property type="entry name" value="ALKALINE PHOSPHATASE LIKE PROTEIN"/>
    <property type="match status" value="1"/>
</dbReference>
<reference evidence="9 10" key="1">
    <citation type="journal article" date="2013" name="Genome Announc.">
        <title>Draft Genome Sequence of Arthrobacter crystallopoietes Strain BAB-32, Revealing Genes for Bioremediation.</title>
        <authorList>
            <person name="Joshi M.N."/>
            <person name="Pandit A.S."/>
            <person name="Sharma A."/>
            <person name="Pandya R.V."/>
            <person name="Desai S.M."/>
            <person name="Saxena A.K."/>
            <person name="Bagatharia S.B."/>
        </authorList>
    </citation>
    <scope>NUCLEOTIDE SEQUENCE [LARGE SCALE GENOMIC DNA]</scope>
    <source>
        <strain evidence="9 10">BAB-32</strain>
    </source>
</reference>
<feature type="transmembrane region" description="Helical" evidence="7">
    <location>
        <begin position="14"/>
        <end position="34"/>
    </location>
</feature>
<keyword evidence="3" id="KW-1003">Cell membrane</keyword>
<dbReference type="InterPro" id="IPR051311">
    <property type="entry name" value="DedA_domain"/>
</dbReference>
<feature type="domain" description="VTT" evidence="8">
    <location>
        <begin position="34"/>
        <end position="158"/>
    </location>
</feature>
<evidence type="ECO:0000259" key="8">
    <source>
        <dbReference type="Pfam" id="PF09335"/>
    </source>
</evidence>
<dbReference type="EMBL" id="ANPE02000114">
    <property type="protein sequence ID" value="EMY34421.1"/>
    <property type="molecule type" value="Genomic_DNA"/>
</dbReference>
<comment type="caution">
    <text evidence="9">The sequence shown here is derived from an EMBL/GenBank/DDBJ whole genome shotgun (WGS) entry which is preliminary data.</text>
</comment>
<feature type="transmembrane region" description="Helical" evidence="7">
    <location>
        <begin position="170"/>
        <end position="190"/>
    </location>
</feature>
<evidence type="ECO:0000256" key="2">
    <source>
        <dbReference type="ARBA" id="ARBA00010792"/>
    </source>
</evidence>
<gene>
    <name evidence="9" type="ORF">D477_009725</name>
</gene>
<keyword evidence="4 7" id="KW-0812">Transmembrane</keyword>